<evidence type="ECO:0000313" key="3">
    <source>
        <dbReference type="Proteomes" id="UP000218934"/>
    </source>
</evidence>
<evidence type="ECO:0000256" key="1">
    <source>
        <dbReference type="SAM" id="Phobius"/>
    </source>
</evidence>
<feature type="transmembrane region" description="Helical" evidence="1">
    <location>
        <begin position="15"/>
        <end position="37"/>
    </location>
</feature>
<dbReference type="OrthoDB" id="7510023at2"/>
<name>A0A2A4G1L7_9SPHN</name>
<proteinExistence type="predicted"/>
<evidence type="ECO:0000313" key="2">
    <source>
        <dbReference type="EMBL" id="PCE43677.1"/>
    </source>
</evidence>
<keyword evidence="3" id="KW-1185">Reference proteome</keyword>
<comment type="caution">
    <text evidence="2">The sequence shown here is derived from an EMBL/GenBank/DDBJ whole genome shotgun (WGS) entry which is preliminary data.</text>
</comment>
<dbReference type="Proteomes" id="UP000218934">
    <property type="component" value="Unassembled WGS sequence"/>
</dbReference>
<dbReference type="InterPro" id="IPR021265">
    <property type="entry name" value="DUF2842"/>
</dbReference>
<dbReference type="KEGG" id="rdi:CMV14_02770"/>
<accession>A0A2A4G1L7</accession>
<dbReference type="AlphaFoldDB" id="A0A2A4G1L7"/>
<gene>
    <name evidence="2" type="ORF">COO09_05090</name>
</gene>
<sequence length="84" mass="9367">MNGQPSGEPSWRKPAGIFLILLLISVWAVIVVTASPWIGRLHPLLQAPVYIVAGIVWILPLKPLLAWMETGRWHWGPRKNTGGH</sequence>
<keyword evidence="1" id="KW-0472">Membrane</keyword>
<keyword evidence="1" id="KW-0812">Transmembrane</keyword>
<reference evidence="2 3" key="1">
    <citation type="submission" date="2017-09" db="EMBL/GenBank/DDBJ databases">
        <title>The Catabolism of 3,6-Dichlorosalicylic acid is Initiated by the Cytochrome P450 Monooxygenase DsmABC in Rhizorhabdus dicambivorans Ndbn-20.</title>
        <authorList>
            <person name="Na L."/>
        </authorList>
    </citation>
    <scope>NUCLEOTIDE SEQUENCE [LARGE SCALE GENOMIC DNA]</scope>
    <source>
        <strain evidence="2 3">Ndbn-20m</strain>
    </source>
</reference>
<dbReference type="EMBL" id="NWUF01000003">
    <property type="protein sequence ID" value="PCE43677.1"/>
    <property type="molecule type" value="Genomic_DNA"/>
</dbReference>
<feature type="transmembrane region" description="Helical" evidence="1">
    <location>
        <begin position="49"/>
        <end position="68"/>
    </location>
</feature>
<dbReference type="Pfam" id="PF11003">
    <property type="entry name" value="DUF2842"/>
    <property type="match status" value="1"/>
</dbReference>
<protein>
    <submittedName>
        <fullName evidence="2">DUF2842 domain-containing protein</fullName>
    </submittedName>
</protein>
<organism evidence="2 3">
    <name type="scientific">Rhizorhabdus dicambivorans</name>
    <dbReference type="NCBI Taxonomy" id="1850238"/>
    <lineage>
        <taxon>Bacteria</taxon>
        <taxon>Pseudomonadati</taxon>
        <taxon>Pseudomonadota</taxon>
        <taxon>Alphaproteobacteria</taxon>
        <taxon>Sphingomonadales</taxon>
        <taxon>Sphingomonadaceae</taxon>
        <taxon>Rhizorhabdus</taxon>
    </lineage>
</organism>
<dbReference type="RefSeq" id="WP_066969558.1">
    <property type="nucleotide sequence ID" value="NZ_CP023449.1"/>
</dbReference>
<keyword evidence="1" id="KW-1133">Transmembrane helix</keyword>